<keyword evidence="2" id="KW-1185">Reference proteome</keyword>
<proteinExistence type="predicted"/>
<dbReference type="AlphaFoldDB" id="A0A7W6EVS4"/>
<dbReference type="Gene3D" id="3.30.70.2590">
    <property type="match status" value="1"/>
</dbReference>
<dbReference type="EMBL" id="JACICY010000002">
    <property type="protein sequence ID" value="MBB3859984.1"/>
    <property type="molecule type" value="Genomic_DNA"/>
</dbReference>
<name>A0A7W6EVS4_9SPHN</name>
<accession>A0A7W6EVS4</accession>
<reference evidence="1 2" key="1">
    <citation type="submission" date="2020-08" db="EMBL/GenBank/DDBJ databases">
        <title>Genomic Encyclopedia of Type Strains, Phase IV (KMG-IV): sequencing the most valuable type-strain genomes for metagenomic binning, comparative biology and taxonomic classification.</title>
        <authorList>
            <person name="Goeker M."/>
        </authorList>
    </citation>
    <scope>NUCLEOTIDE SEQUENCE [LARGE SCALE GENOMIC DNA]</scope>
    <source>
        <strain evidence="1 2">DSM 14552</strain>
    </source>
</reference>
<evidence type="ECO:0008006" key="3">
    <source>
        <dbReference type="Google" id="ProtNLM"/>
    </source>
</evidence>
<gene>
    <name evidence="1" type="ORF">GGQ88_001245</name>
</gene>
<sequence>MIQMPLRESFGKTRSPGVPLILSMIVAELGDAASAKQIAGFGFALGQRLAARLQLDLVTDLSDLEMQVNRLWSDLDLGQGRLYADEAALVVEHDPGLLRPDVLSPAARPFLLELLRGTFDACFRALGSSPGIQTSANWREQVIELRHGK</sequence>
<evidence type="ECO:0000313" key="1">
    <source>
        <dbReference type="EMBL" id="MBB3859984.1"/>
    </source>
</evidence>
<dbReference type="GO" id="GO:0030244">
    <property type="term" value="P:cellulose biosynthetic process"/>
    <property type="evidence" value="ECO:0007669"/>
    <property type="project" value="InterPro"/>
</dbReference>
<evidence type="ECO:0000313" key="2">
    <source>
        <dbReference type="Proteomes" id="UP000562395"/>
    </source>
</evidence>
<organism evidence="1 2">
    <name type="scientific">Novosphingobium hassiacum</name>
    <dbReference type="NCBI Taxonomy" id="173676"/>
    <lineage>
        <taxon>Bacteria</taxon>
        <taxon>Pseudomonadati</taxon>
        <taxon>Pseudomonadota</taxon>
        <taxon>Alphaproteobacteria</taxon>
        <taxon>Sphingomonadales</taxon>
        <taxon>Sphingomonadaceae</taxon>
        <taxon>Novosphingobium</taxon>
    </lineage>
</organism>
<comment type="caution">
    <text evidence="1">The sequence shown here is derived from an EMBL/GenBank/DDBJ whole genome shotgun (WGS) entry which is preliminary data.</text>
</comment>
<dbReference type="InterPro" id="IPR022798">
    <property type="entry name" value="BcsD_bac"/>
</dbReference>
<protein>
    <recommendedName>
        <fullName evidence="3">Cellulose synthase</fullName>
    </recommendedName>
</protein>
<dbReference type="Pfam" id="PF03500">
    <property type="entry name" value="Cellsynth_D"/>
    <property type="match status" value="1"/>
</dbReference>
<dbReference type="Proteomes" id="UP000562395">
    <property type="component" value="Unassembled WGS sequence"/>
</dbReference>
<dbReference type="InterPro" id="IPR038470">
    <property type="entry name" value="Cellsynth_D_sf"/>
</dbReference>